<reference evidence="1" key="1">
    <citation type="submission" date="2017-07" db="EMBL/GenBank/DDBJ databases">
        <title>Taro Niue Genome Assembly and Annotation.</title>
        <authorList>
            <person name="Atibalentja N."/>
            <person name="Keating K."/>
            <person name="Fields C.J."/>
        </authorList>
    </citation>
    <scope>NUCLEOTIDE SEQUENCE</scope>
    <source>
        <strain evidence="1">Niue_2</strain>
        <tissue evidence="1">Leaf</tissue>
    </source>
</reference>
<keyword evidence="2" id="KW-1185">Reference proteome</keyword>
<accession>A0A843UF03</accession>
<name>A0A843UF03_COLES</name>
<dbReference type="OrthoDB" id="1738510at2759"/>
<gene>
    <name evidence="1" type="ORF">Taro_011065</name>
</gene>
<dbReference type="Proteomes" id="UP000652761">
    <property type="component" value="Unassembled WGS sequence"/>
</dbReference>
<proteinExistence type="predicted"/>
<dbReference type="EMBL" id="NMUH01000411">
    <property type="protein sequence ID" value="MQL78639.1"/>
    <property type="molecule type" value="Genomic_DNA"/>
</dbReference>
<comment type="caution">
    <text evidence="1">The sequence shown here is derived from an EMBL/GenBank/DDBJ whole genome shotgun (WGS) entry which is preliminary data.</text>
</comment>
<dbReference type="AlphaFoldDB" id="A0A843UF03"/>
<protein>
    <submittedName>
        <fullName evidence="1">Uncharacterized protein</fullName>
    </submittedName>
</protein>
<evidence type="ECO:0000313" key="2">
    <source>
        <dbReference type="Proteomes" id="UP000652761"/>
    </source>
</evidence>
<evidence type="ECO:0000313" key="1">
    <source>
        <dbReference type="EMBL" id="MQL78639.1"/>
    </source>
</evidence>
<organism evidence="1 2">
    <name type="scientific">Colocasia esculenta</name>
    <name type="common">Wild taro</name>
    <name type="synonym">Arum esculentum</name>
    <dbReference type="NCBI Taxonomy" id="4460"/>
    <lineage>
        <taxon>Eukaryota</taxon>
        <taxon>Viridiplantae</taxon>
        <taxon>Streptophyta</taxon>
        <taxon>Embryophyta</taxon>
        <taxon>Tracheophyta</taxon>
        <taxon>Spermatophyta</taxon>
        <taxon>Magnoliopsida</taxon>
        <taxon>Liliopsida</taxon>
        <taxon>Araceae</taxon>
        <taxon>Aroideae</taxon>
        <taxon>Colocasieae</taxon>
        <taxon>Colocasia</taxon>
    </lineage>
</organism>
<sequence>MVDGDDKNDMGYLYKAMDRANKHLRKRNPKAYRKWWAIIDKIWEITLHYDLHVAVGDAGLPQHLKAKMEVDYQGCLIS</sequence>